<dbReference type="Proteomes" id="UP000199158">
    <property type="component" value="Unassembled WGS sequence"/>
</dbReference>
<feature type="domain" description="PilZ" evidence="1">
    <location>
        <begin position="92"/>
        <end position="197"/>
    </location>
</feature>
<evidence type="ECO:0000313" key="2">
    <source>
        <dbReference type="EMBL" id="SEM55361.1"/>
    </source>
</evidence>
<accession>A0A1H7ZAW9</accession>
<dbReference type="EMBL" id="FOCG01000001">
    <property type="protein sequence ID" value="SEM55361.1"/>
    <property type="molecule type" value="Genomic_DNA"/>
</dbReference>
<dbReference type="STRING" id="474960.SAMN05216180_0542"/>
<dbReference type="AlphaFoldDB" id="A0A1H7ZAW9"/>
<protein>
    <submittedName>
        <fullName evidence="2">PilZ domain-containing protein</fullName>
    </submittedName>
</protein>
<gene>
    <name evidence="2" type="ORF">SAMN05216180_0542</name>
</gene>
<dbReference type="InterPro" id="IPR009875">
    <property type="entry name" value="PilZ_domain"/>
</dbReference>
<dbReference type="OrthoDB" id="1856409at2"/>
<dbReference type="Pfam" id="PF07238">
    <property type="entry name" value="PilZ"/>
    <property type="match status" value="1"/>
</dbReference>
<dbReference type="RefSeq" id="WP_092751378.1">
    <property type="nucleotide sequence ID" value="NZ_FOCG01000001.1"/>
</dbReference>
<dbReference type="Gene3D" id="2.40.10.220">
    <property type="entry name" value="predicted glycosyltransferase like domains"/>
    <property type="match status" value="1"/>
</dbReference>
<organism evidence="2 3">
    <name type="scientific">Hydrogenoanaerobacterium saccharovorans</name>
    <dbReference type="NCBI Taxonomy" id="474960"/>
    <lineage>
        <taxon>Bacteria</taxon>
        <taxon>Bacillati</taxon>
        <taxon>Bacillota</taxon>
        <taxon>Clostridia</taxon>
        <taxon>Eubacteriales</taxon>
        <taxon>Oscillospiraceae</taxon>
        <taxon>Hydrogenoanaerobacterium</taxon>
    </lineage>
</organism>
<name>A0A1H7ZAW9_9FIRM</name>
<dbReference type="GO" id="GO:0035438">
    <property type="term" value="F:cyclic-di-GMP binding"/>
    <property type="evidence" value="ECO:0007669"/>
    <property type="project" value="InterPro"/>
</dbReference>
<reference evidence="2 3" key="1">
    <citation type="submission" date="2016-10" db="EMBL/GenBank/DDBJ databases">
        <authorList>
            <person name="de Groot N.N."/>
        </authorList>
    </citation>
    <scope>NUCLEOTIDE SEQUENCE [LARGE SCALE GENOMIC DNA]</scope>
    <source>
        <strain evidence="2 3">CGMCC 1.5070</strain>
    </source>
</reference>
<evidence type="ECO:0000313" key="3">
    <source>
        <dbReference type="Proteomes" id="UP000199158"/>
    </source>
</evidence>
<dbReference type="SUPFAM" id="SSF141371">
    <property type="entry name" value="PilZ domain-like"/>
    <property type="match status" value="1"/>
</dbReference>
<proteinExistence type="predicted"/>
<keyword evidence="3" id="KW-1185">Reference proteome</keyword>
<sequence length="212" mass="24133">MLPISEKYAGSVCVLKSRSNDLLASGVIGKITSGYVDVIDVRGEMPLIAYNTLVKMNIYNSVLGFRVLIGRMYISAKNLARITDVTALSEFEKRLYFRVNAKEKAQLLISSEPAEQEPRMVEIELVDVSLNGMQFTTTEKFDVEDVVFPILQLPDGPTPFNCIIRRIIREGDESKIGYGCEFIGITDRQSDMLYKYILNKQNKQNKKKKKYR</sequence>
<evidence type="ECO:0000259" key="1">
    <source>
        <dbReference type="Pfam" id="PF07238"/>
    </source>
</evidence>